<dbReference type="InterPro" id="IPR011009">
    <property type="entry name" value="Kinase-like_dom_sf"/>
</dbReference>
<keyword evidence="5" id="KW-0472">Membrane</keyword>
<evidence type="ECO:0000313" key="8">
    <source>
        <dbReference type="EMBL" id="CAE0663903.1"/>
    </source>
</evidence>
<gene>
    <name evidence="8" type="ORF">LGLO00237_LOCUS15506</name>
</gene>
<dbReference type="PROSITE" id="PS00107">
    <property type="entry name" value="PROTEIN_KINASE_ATP"/>
    <property type="match status" value="1"/>
</dbReference>
<dbReference type="PROSITE" id="PS00109">
    <property type="entry name" value="PROTEIN_KINASE_TYR"/>
    <property type="match status" value="1"/>
</dbReference>
<dbReference type="GO" id="GO:0005886">
    <property type="term" value="C:plasma membrane"/>
    <property type="evidence" value="ECO:0007669"/>
    <property type="project" value="TreeGrafter"/>
</dbReference>
<evidence type="ECO:0000256" key="4">
    <source>
        <dbReference type="SAM" id="MobiDB-lite"/>
    </source>
</evidence>
<comment type="subcellular location">
    <subcellularLocation>
        <location evidence="1">Membrane</location>
        <topology evidence="1">Single-pass membrane protein</topology>
    </subcellularLocation>
</comment>
<evidence type="ECO:0000256" key="1">
    <source>
        <dbReference type="ARBA" id="ARBA00004167"/>
    </source>
</evidence>
<feature type="compositionally biased region" description="Basic and acidic residues" evidence="4">
    <location>
        <begin position="754"/>
        <end position="781"/>
    </location>
</feature>
<dbReference type="Gene3D" id="1.10.510.10">
    <property type="entry name" value="Transferase(Phosphotransferase) domain 1"/>
    <property type="match status" value="1"/>
</dbReference>
<keyword evidence="5" id="KW-1133">Transmembrane helix</keyword>
<comment type="catalytic activity">
    <reaction evidence="2">
        <text>L-tyrosyl-[protein] + ATP = O-phospho-L-tyrosyl-[protein] + ADP + H(+)</text>
        <dbReference type="Rhea" id="RHEA:10596"/>
        <dbReference type="Rhea" id="RHEA-COMP:10136"/>
        <dbReference type="Rhea" id="RHEA-COMP:20101"/>
        <dbReference type="ChEBI" id="CHEBI:15378"/>
        <dbReference type="ChEBI" id="CHEBI:30616"/>
        <dbReference type="ChEBI" id="CHEBI:46858"/>
        <dbReference type="ChEBI" id="CHEBI:61978"/>
        <dbReference type="ChEBI" id="CHEBI:456216"/>
        <dbReference type="EC" id="2.7.10.1"/>
    </reaction>
</comment>
<keyword evidence="3" id="KW-0067">ATP-binding</keyword>
<sequence length="788" mass="85025">MRPAILLASLLSASWSQEVVTESLVGYESVTLTGQPSLDTAEDAFQDGSLSSATYALPRELMMAGNGSMLFITDTDALAIRKADLLTEEVTTVATGVNSWGLGQNESGQIFATDRGSTPRVVSIDDSGNIFVLAGGSAGCNDGAGSFATFRSPGGMAFNPSEGDFYVADTDCFRIRRITQTGNVTTVAGGTGSFTADGPPSVAGFRSPTDVAFGNNRLFVNDDNRVRIVDITSGYVVTTLAGSRVNGRSDGIGTNASFSELDGIAYFEGQDGVGMVVTVDDTAHNVRLINAETAEVTTIAGSPEGLSGLQDGTSSLFNQPYGVDATADGGIIYVADRGNARVAMLTLTNVTIDETVTEEQLDETTLIVAIVVPLSIVLIIGFVVVGWCLYRSRRNKARESKETIPSGGGSSARASIFGSVPLHDPSDIKIFEKLGEGNFGTTYRAKLINNGTVVALKIPKHATAFSTDDVRELNALMGLHKHPNLLEFIGIVSIEGKVCVITAFYARGSLDKLHHKIDMVKEKRFLRIVRDVASGLKAFHDQNMIHRDLACRNLLMKSDGVVVIADYGLTQKVEVDKDYYMQHTSTLPWAWTAPESLRTRRFTTKSDIYSIGVAFWEILTKGKYPHGKRNVSILENHPARQIATGELKLEIPGDSKASDASRELVYSCLSFEPAARPSAYELLRKLEELGYAPTFYPGNVFLRVHEEAHKHDVSSPSAAGGYQDPIEVRGDVDGDVDGDEDTLRTDAGATYGRRANEKSEPDLRDGVEEESKHMYAKHETTQFRAKTA</sequence>
<dbReference type="PROSITE" id="PS50011">
    <property type="entry name" value="PROTEIN_KINASE_DOM"/>
    <property type="match status" value="1"/>
</dbReference>
<organism evidence="8">
    <name type="scientific">Lotharella globosa</name>
    <dbReference type="NCBI Taxonomy" id="91324"/>
    <lineage>
        <taxon>Eukaryota</taxon>
        <taxon>Sar</taxon>
        <taxon>Rhizaria</taxon>
        <taxon>Cercozoa</taxon>
        <taxon>Chlorarachniophyceae</taxon>
        <taxon>Lotharella</taxon>
    </lineage>
</organism>
<feature type="domain" description="Protein kinase" evidence="7">
    <location>
        <begin position="428"/>
        <end position="695"/>
    </location>
</feature>
<dbReference type="PRINTS" id="PR00109">
    <property type="entry name" value="TYRKINASE"/>
</dbReference>
<dbReference type="SMART" id="SM00219">
    <property type="entry name" value="TyrKc"/>
    <property type="match status" value="1"/>
</dbReference>
<dbReference type="InterPro" id="IPR050122">
    <property type="entry name" value="RTK"/>
</dbReference>
<dbReference type="InterPro" id="IPR001245">
    <property type="entry name" value="Ser-Thr/Tyr_kinase_cat_dom"/>
</dbReference>
<evidence type="ECO:0000259" key="7">
    <source>
        <dbReference type="PROSITE" id="PS50011"/>
    </source>
</evidence>
<keyword evidence="6" id="KW-0732">Signal</keyword>
<evidence type="ECO:0000256" key="2">
    <source>
        <dbReference type="ARBA" id="ARBA00051243"/>
    </source>
</evidence>
<proteinExistence type="predicted"/>
<dbReference type="InterPro" id="IPR020635">
    <property type="entry name" value="Tyr_kinase_cat_dom"/>
</dbReference>
<feature type="chain" id="PRO_5030923700" description="Protein kinase domain-containing protein" evidence="6">
    <location>
        <begin position="17"/>
        <end position="788"/>
    </location>
</feature>
<dbReference type="InterPro" id="IPR008266">
    <property type="entry name" value="Tyr_kinase_AS"/>
</dbReference>
<protein>
    <recommendedName>
        <fullName evidence="7">Protein kinase domain-containing protein</fullName>
    </recommendedName>
</protein>
<keyword evidence="3" id="KW-0547">Nucleotide-binding</keyword>
<dbReference type="EMBL" id="HBIV01021525">
    <property type="protein sequence ID" value="CAE0663903.1"/>
    <property type="molecule type" value="Transcribed_RNA"/>
</dbReference>
<dbReference type="AlphaFoldDB" id="A0A7S3YWB1"/>
<feature type="signal peptide" evidence="6">
    <location>
        <begin position="1"/>
        <end position="16"/>
    </location>
</feature>
<dbReference type="InterPro" id="IPR017441">
    <property type="entry name" value="Protein_kinase_ATP_BS"/>
</dbReference>
<dbReference type="GO" id="GO:0043235">
    <property type="term" value="C:receptor complex"/>
    <property type="evidence" value="ECO:0007669"/>
    <property type="project" value="TreeGrafter"/>
</dbReference>
<dbReference type="GO" id="GO:0004714">
    <property type="term" value="F:transmembrane receptor protein tyrosine kinase activity"/>
    <property type="evidence" value="ECO:0007669"/>
    <property type="project" value="UniProtKB-EC"/>
</dbReference>
<dbReference type="InterPro" id="IPR000719">
    <property type="entry name" value="Prot_kinase_dom"/>
</dbReference>
<accession>A0A7S3YWB1</accession>
<feature type="binding site" evidence="3">
    <location>
        <position position="457"/>
    </location>
    <ligand>
        <name>ATP</name>
        <dbReference type="ChEBI" id="CHEBI:30616"/>
    </ligand>
</feature>
<dbReference type="GO" id="GO:0007169">
    <property type="term" value="P:cell surface receptor protein tyrosine kinase signaling pathway"/>
    <property type="evidence" value="ECO:0007669"/>
    <property type="project" value="TreeGrafter"/>
</dbReference>
<evidence type="ECO:0000256" key="3">
    <source>
        <dbReference type="PROSITE-ProRule" id="PRU10141"/>
    </source>
</evidence>
<dbReference type="Pfam" id="PF07714">
    <property type="entry name" value="PK_Tyr_Ser-Thr"/>
    <property type="match status" value="1"/>
</dbReference>
<feature type="transmembrane region" description="Helical" evidence="5">
    <location>
        <begin position="366"/>
        <end position="390"/>
    </location>
</feature>
<dbReference type="GO" id="GO:0005524">
    <property type="term" value="F:ATP binding"/>
    <property type="evidence" value="ECO:0007669"/>
    <property type="project" value="UniProtKB-UniRule"/>
</dbReference>
<keyword evidence="5" id="KW-0812">Transmembrane</keyword>
<evidence type="ECO:0000256" key="6">
    <source>
        <dbReference type="SAM" id="SignalP"/>
    </source>
</evidence>
<feature type="region of interest" description="Disordered" evidence="4">
    <location>
        <begin position="712"/>
        <end position="788"/>
    </location>
</feature>
<dbReference type="PANTHER" id="PTHR24416:SF631">
    <property type="entry name" value="SERINE_THREONINE_TYROSINE KINASE 1"/>
    <property type="match status" value="1"/>
</dbReference>
<reference evidence="8" key="1">
    <citation type="submission" date="2021-01" db="EMBL/GenBank/DDBJ databases">
        <authorList>
            <person name="Corre E."/>
            <person name="Pelletier E."/>
            <person name="Niang G."/>
            <person name="Scheremetjew M."/>
            <person name="Finn R."/>
            <person name="Kale V."/>
            <person name="Holt S."/>
            <person name="Cochrane G."/>
            <person name="Meng A."/>
            <person name="Brown T."/>
            <person name="Cohen L."/>
        </authorList>
    </citation>
    <scope>NUCLEOTIDE SEQUENCE</scope>
    <source>
        <strain evidence="8">CCCM811</strain>
    </source>
</reference>
<dbReference type="InterPro" id="IPR011042">
    <property type="entry name" value="6-blade_b-propeller_TolB-like"/>
</dbReference>
<name>A0A7S3YWB1_9EUKA</name>
<dbReference type="Gene3D" id="2.120.10.30">
    <property type="entry name" value="TolB, C-terminal domain"/>
    <property type="match status" value="3"/>
</dbReference>
<evidence type="ECO:0000256" key="5">
    <source>
        <dbReference type="SAM" id="Phobius"/>
    </source>
</evidence>
<dbReference type="SUPFAM" id="SSF56112">
    <property type="entry name" value="Protein kinase-like (PK-like)"/>
    <property type="match status" value="1"/>
</dbReference>
<dbReference type="SUPFAM" id="SSF101898">
    <property type="entry name" value="NHL repeat"/>
    <property type="match status" value="1"/>
</dbReference>
<dbReference type="PANTHER" id="PTHR24416">
    <property type="entry name" value="TYROSINE-PROTEIN KINASE RECEPTOR"/>
    <property type="match status" value="1"/>
</dbReference>